<gene>
    <name evidence="2" type="ORF">PGQ11_002790</name>
</gene>
<accession>A0ABR2J3S2</accession>
<dbReference type="EMBL" id="JAPCWZ010000003">
    <property type="protein sequence ID" value="KAK8872276.1"/>
    <property type="molecule type" value="Genomic_DNA"/>
</dbReference>
<feature type="region of interest" description="Disordered" evidence="1">
    <location>
        <begin position="1"/>
        <end position="51"/>
    </location>
</feature>
<feature type="compositionally biased region" description="Polar residues" evidence="1">
    <location>
        <begin position="373"/>
        <end position="394"/>
    </location>
</feature>
<evidence type="ECO:0000313" key="2">
    <source>
        <dbReference type="EMBL" id="KAK8872276.1"/>
    </source>
</evidence>
<feature type="region of interest" description="Disordered" evidence="1">
    <location>
        <begin position="135"/>
        <end position="177"/>
    </location>
</feature>
<evidence type="ECO:0000313" key="3">
    <source>
        <dbReference type="Proteomes" id="UP001390339"/>
    </source>
</evidence>
<organism evidence="2 3">
    <name type="scientific">Apiospora arundinis</name>
    <dbReference type="NCBI Taxonomy" id="335852"/>
    <lineage>
        <taxon>Eukaryota</taxon>
        <taxon>Fungi</taxon>
        <taxon>Dikarya</taxon>
        <taxon>Ascomycota</taxon>
        <taxon>Pezizomycotina</taxon>
        <taxon>Sordariomycetes</taxon>
        <taxon>Xylariomycetidae</taxon>
        <taxon>Amphisphaeriales</taxon>
        <taxon>Apiosporaceae</taxon>
        <taxon>Apiospora</taxon>
    </lineage>
</organism>
<proteinExistence type="predicted"/>
<name>A0ABR2J3S2_9PEZI</name>
<sequence>MADNSKKEYAVTNTDEGPTIVVRADCGNAPTPNPIKSPRKNTIEDRPAQQKAKACHLLQEALRLVQEARESYSGFDYTAATQNLEALATDKTPTQDPQNPNRTPDCCNALQELVSLRKEVHELKELLTLTTKPIDSTPKGNTYSEALGKGQATTVKDQVTPRPQRASAPGQQKADDRKEHTLVLIKDKDQALPRFDPVQIRDRLNARLQCNAIRGVHASPKGNVVLTSLSFTASQLLQEQQRWQDVFQGWPITAAEKPETWPKLVAHFVPTSLSPIFFAEEVKRFNDIEIQGNARWLSKPEGKAHSSMVFAVQERDRTECLKHGIWIQGQHLQVVRFKPFTPKTQCRRCLKLGHDPVLCRRRSVQTVATNPSECVEAQQESAEPGTPTNVASTTRYRDHQHRPPKINEQECHPVKPLYSFEQDFENDELQKH</sequence>
<feature type="region of interest" description="Disordered" evidence="1">
    <location>
        <begin position="373"/>
        <end position="416"/>
    </location>
</feature>
<evidence type="ECO:0000256" key="1">
    <source>
        <dbReference type="SAM" id="MobiDB-lite"/>
    </source>
</evidence>
<keyword evidence="3" id="KW-1185">Reference proteome</keyword>
<comment type="caution">
    <text evidence="2">The sequence shown here is derived from an EMBL/GenBank/DDBJ whole genome shotgun (WGS) entry which is preliminary data.</text>
</comment>
<dbReference type="Proteomes" id="UP001390339">
    <property type="component" value="Unassembled WGS sequence"/>
</dbReference>
<protein>
    <submittedName>
        <fullName evidence="2">LITAF domain containing protein</fullName>
    </submittedName>
</protein>
<reference evidence="2 3" key="1">
    <citation type="journal article" date="2024" name="IMA Fungus">
        <title>Apiospora arundinis, a panoply of carbohydrate-active enzymes and secondary metabolites.</title>
        <authorList>
            <person name="Sorensen T."/>
            <person name="Petersen C."/>
            <person name="Muurmann A.T."/>
            <person name="Christiansen J.V."/>
            <person name="Brundto M.L."/>
            <person name="Overgaard C.K."/>
            <person name="Boysen A.T."/>
            <person name="Wollenberg R.D."/>
            <person name="Larsen T.O."/>
            <person name="Sorensen J.L."/>
            <person name="Nielsen K.L."/>
            <person name="Sondergaard T.E."/>
        </authorList>
    </citation>
    <scope>NUCLEOTIDE SEQUENCE [LARGE SCALE GENOMIC DNA]</scope>
    <source>
        <strain evidence="2 3">AAU 773</strain>
    </source>
</reference>